<organism evidence="1 2">
    <name type="scientific">Streptacidiphilus fuscans</name>
    <dbReference type="NCBI Taxonomy" id="2789292"/>
    <lineage>
        <taxon>Bacteria</taxon>
        <taxon>Bacillati</taxon>
        <taxon>Actinomycetota</taxon>
        <taxon>Actinomycetes</taxon>
        <taxon>Kitasatosporales</taxon>
        <taxon>Streptomycetaceae</taxon>
        <taxon>Streptacidiphilus</taxon>
    </lineage>
</organism>
<keyword evidence="2" id="KW-1185">Reference proteome</keyword>
<sequence>MPLHFIGADPIGGPAAVWVDTENGDLVVKGLTADPDDPRVVPFPGTEHLELPGRMKPIILEALDFIRSLGFDPDAG</sequence>
<protein>
    <submittedName>
        <fullName evidence="1">Uncharacterized protein</fullName>
    </submittedName>
</protein>
<dbReference type="EMBL" id="JADPRT010000029">
    <property type="protein sequence ID" value="MBF9073897.1"/>
    <property type="molecule type" value="Genomic_DNA"/>
</dbReference>
<name>A0A931BCV7_9ACTN</name>
<dbReference type="Proteomes" id="UP000657385">
    <property type="component" value="Unassembled WGS sequence"/>
</dbReference>
<accession>A0A931BCV7</accession>
<evidence type="ECO:0000313" key="2">
    <source>
        <dbReference type="Proteomes" id="UP000657385"/>
    </source>
</evidence>
<comment type="caution">
    <text evidence="1">The sequence shown here is derived from an EMBL/GenBank/DDBJ whole genome shotgun (WGS) entry which is preliminary data.</text>
</comment>
<evidence type="ECO:0000313" key="1">
    <source>
        <dbReference type="EMBL" id="MBF9073897.1"/>
    </source>
</evidence>
<gene>
    <name evidence="1" type="ORF">I2501_38385</name>
</gene>
<reference evidence="1" key="1">
    <citation type="submission" date="2020-11" db="EMBL/GenBank/DDBJ databases">
        <title>Isolation and identification of active actinomycetes.</title>
        <authorList>
            <person name="Yu B."/>
        </authorList>
    </citation>
    <scope>NUCLEOTIDE SEQUENCE</scope>
    <source>
        <strain evidence="1">NEAU-YB345</strain>
    </source>
</reference>
<proteinExistence type="predicted"/>
<dbReference type="AlphaFoldDB" id="A0A931BCV7"/>